<name>A0ABT7CDC9_9BACT</name>
<dbReference type="SUPFAM" id="SSF53756">
    <property type="entry name" value="UDP-Glycosyltransferase/glycogen phosphorylase"/>
    <property type="match status" value="1"/>
</dbReference>
<dbReference type="EMBL" id="JASJOT010000001">
    <property type="protein sequence ID" value="MDJ1491713.1"/>
    <property type="molecule type" value="Genomic_DNA"/>
</dbReference>
<dbReference type="PANTHER" id="PTHR46401:SF8">
    <property type="entry name" value="BLL6006 PROTEIN"/>
    <property type="match status" value="1"/>
</dbReference>
<accession>A0ABT7CDC9</accession>
<feature type="domain" description="Glycosyl transferase family 1" evidence="1">
    <location>
        <begin position="232"/>
        <end position="400"/>
    </location>
</feature>
<proteinExistence type="predicted"/>
<dbReference type="InterPro" id="IPR001296">
    <property type="entry name" value="Glyco_trans_1"/>
</dbReference>
<dbReference type="GO" id="GO:0016757">
    <property type="term" value="F:glycosyltransferase activity"/>
    <property type="evidence" value="ECO:0007669"/>
    <property type="project" value="UniProtKB-KW"/>
</dbReference>
<dbReference type="Proteomes" id="UP001228581">
    <property type="component" value="Unassembled WGS sequence"/>
</dbReference>
<reference evidence="2 3" key="1">
    <citation type="submission" date="2023-05" db="EMBL/GenBank/DDBJ databases">
        <authorList>
            <person name="Zhang X."/>
        </authorList>
    </citation>
    <scope>NUCLEOTIDE SEQUENCE [LARGE SCALE GENOMIC DNA]</scope>
    <source>
        <strain evidence="2 3">DM2B3-1</strain>
    </source>
</reference>
<dbReference type="Pfam" id="PF00534">
    <property type="entry name" value="Glycos_transf_1"/>
    <property type="match status" value="1"/>
</dbReference>
<sequence>MAKRKKVSIIFSDDLNAWTGGLYYNINLIQALKTLPDRKKPYIVIFSDEKTYELIISLEYPYITHASSLRFWSGDPKYSFSEKVINKLSFTVLGKALIKKPKQEPKPTTEDLGKLFPLRSDKIYIPFHDNTYTKEHFFLVPADFFSMVPKIYWIPDFQEHYLPQFFSAEDIEIRKKNQNAIAQSGSMVVFSSKDALKDFHSFFPHSKNKTHVINFAVSHEDYSGLNIDVLRQKYNLDTHYFFSPNQFWAHKNHIIVLKAIRVLLEKGLNNFIVAFSGKESDYRNPDYFQSLKDYVKTNGLEKNVRFLGFLDRKEQLKLMQNAIAVVQPSLFEGWSTVVEDAKAMNQYLIASDIDVHKEQLDRNAVFFNPQNENELAEKLIMFLETPPQKQNVDYSKNIRKFAEDLIKIL</sequence>
<comment type="caution">
    <text evidence="2">The sequence shown here is derived from an EMBL/GenBank/DDBJ whole genome shotgun (WGS) entry which is preliminary data.</text>
</comment>
<dbReference type="Gene3D" id="3.40.50.2000">
    <property type="entry name" value="Glycogen Phosphorylase B"/>
    <property type="match status" value="1"/>
</dbReference>
<protein>
    <submittedName>
        <fullName evidence="2">Glycosyltransferase</fullName>
        <ecNumber evidence="2">2.4.-.-</ecNumber>
    </submittedName>
</protein>
<dbReference type="RefSeq" id="WP_313991671.1">
    <property type="nucleotide sequence ID" value="NZ_JASJOR010000023.1"/>
</dbReference>
<keyword evidence="2" id="KW-0328">Glycosyltransferase</keyword>
<keyword evidence="2" id="KW-0808">Transferase</keyword>
<keyword evidence="3" id="KW-1185">Reference proteome</keyword>
<gene>
    <name evidence="2" type="ORF">QNI19_02145</name>
</gene>
<evidence type="ECO:0000259" key="1">
    <source>
        <dbReference type="Pfam" id="PF00534"/>
    </source>
</evidence>
<dbReference type="PANTHER" id="PTHR46401">
    <property type="entry name" value="GLYCOSYLTRANSFERASE WBBK-RELATED"/>
    <property type="match status" value="1"/>
</dbReference>
<evidence type="ECO:0000313" key="2">
    <source>
        <dbReference type="EMBL" id="MDJ1491713.1"/>
    </source>
</evidence>
<dbReference type="EC" id="2.4.-.-" evidence="2"/>
<evidence type="ECO:0000313" key="3">
    <source>
        <dbReference type="Proteomes" id="UP001228581"/>
    </source>
</evidence>
<organism evidence="2 3">
    <name type="scientific">Xanthocytophaga flava</name>
    <dbReference type="NCBI Taxonomy" id="3048013"/>
    <lineage>
        <taxon>Bacteria</taxon>
        <taxon>Pseudomonadati</taxon>
        <taxon>Bacteroidota</taxon>
        <taxon>Cytophagia</taxon>
        <taxon>Cytophagales</taxon>
        <taxon>Rhodocytophagaceae</taxon>
        <taxon>Xanthocytophaga</taxon>
    </lineage>
</organism>